<dbReference type="EMBL" id="CATQJL010000316">
    <property type="protein sequence ID" value="CAJ0605661.1"/>
    <property type="molecule type" value="Genomic_DNA"/>
</dbReference>
<dbReference type="Pfam" id="PF19040">
    <property type="entry name" value="SGNH"/>
    <property type="match status" value="1"/>
</dbReference>
<reference evidence="2" key="1">
    <citation type="submission" date="2023-07" db="EMBL/GenBank/DDBJ databases">
        <authorList>
            <consortium name="CYATHOMIX"/>
        </authorList>
    </citation>
    <scope>NUCLEOTIDE SEQUENCE</scope>
    <source>
        <strain evidence="2">N/A</strain>
    </source>
</reference>
<dbReference type="GO" id="GO:0016020">
    <property type="term" value="C:membrane"/>
    <property type="evidence" value="ECO:0007669"/>
    <property type="project" value="TreeGrafter"/>
</dbReference>
<dbReference type="GO" id="GO:0000271">
    <property type="term" value="P:polysaccharide biosynthetic process"/>
    <property type="evidence" value="ECO:0007669"/>
    <property type="project" value="TreeGrafter"/>
</dbReference>
<dbReference type="PANTHER" id="PTHR23028">
    <property type="entry name" value="ACETYLTRANSFERASE"/>
    <property type="match status" value="1"/>
</dbReference>
<keyword evidence="3" id="KW-1185">Reference proteome</keyword>
<dbReference type="PANTHER" id="PTHR23028:SF53">
    <property type="entry name" value="ACYL_TRANSF_3 DOMAIN-CONTAINING PROTEIN"/>
    <property type="match status" value="1"/>
</dbReference>
<evidence type="ECO:0000313" key="3">
    <source>
        <dbReference type="Proteomes" id="UP001176961"/>
    </source>
</evidence>
<comment type="caution">
    <text evidence="2">The sequence shown here is derived from an EMBL/GenBank/DDBJ whole genome shotgun (WGS) entry which is preliminary data.</text>
</comment>
<gene>
    <name evidence="2" type="ORF">CYNAS_LOCUS17644</name>
</gene>
<proteinExistence type="predicted"/>
<evidence type="ECO:0000313" key="2">
    <source>
        <dbReference type="EMBL" id="CAJ0605661.1"/>
    </source>
</evidence>
<accession>A0AA36MBA2</accession>
<evidence type="ECO:0000259" key="1">
    <source>
        <dbReference type="Pfam" id="PF19040"/>
    </source>
</evidence>
<organism evidence="2 3">
    <name type="scientific">Cylicocyclus nassatus</name>
    <name type="common">Nematode worm</name>
    <dbReference type="NCBI Taxonomy" id="53992"/>
    <lineage>
        <taxon>Eukaryota</taxon>
        <taxon>Metazoa</taxon>
        <taxon>Ecdysozoa</taxon>
        <taxon>Nematoda</taxon>
        <taxon>Chromadorea</taxon>
        <taxon>Rhabditida</taxon>
        <taxon>Rhabditina</taxon>
        <taxon>Rhabditomorpha</taxon>
        <taxon>Strongyloidea</taxon>
        <taxon>Strongylidae</taxon>
        <taxon>Cylicocyclus</taxon>
    </lineage>
</organism>
<dbReference type="AlphaFoldDB" id="A0AA36MBA2"/>
<name>A0AA36MBA2_CYLNA</name>
<feature type="domain" description="SGNH" evidence="1">
    <location>
        <begin position="54"/>
        <end position="273"/>
    </location>
</feature>
<dbReference type="Proteomes" id="UP001176961">
    <property type="component" value="Unassembled WGS sequence"/>
</dbReference>
<sequence>MKPIRFDYDQVNVEDAAWNMTLMRQLNIAESPRGTHLWHKECNYSKRFLGKNINPLGFCTMKDGNGTLDMLVAGNSYACNQGDLVYNAFIPYARHFNIFCVPSCEMFLPRCKFIKFNFTQVVEQLKPAVIFLVERSLSLKVPLNVTEPIENDKTFRLYSKTIENLENVTKKIYIVQAFPSCVNSCSNIALQYLKNGKALRTIEDALVVEDAFFARHRLCELNKRCKKCELVDYMPVLVDKKGQYLAYNPDTNLMYLDYEQHFNRFGRQRLQIVFNNLAKDFEATVNKQ</sequence>
<dbReference type="InterPro" id="IPR050879">
    <property type="entry name" value="Acyltransferase_3"/>
</dbReference>
<dbReference type="InterPro" id="IPR043968">
    <property type="entry name" value="SGNH"/>
</dbReference>
<protein>
    <recommendedName>
        <fullName evidence="1">SGNH domain-containing protein</fullName>
    </recommendedName>
</protein>